<dbReference type="EMBL" id="BAAAQD010000001">
    <property type="protein sequence ID" value="GAA1501896.1"/>
    <property type="molecule type" value="Genomic_DNA"/>
</dbReference>
<name>A0ABN1ZPQ3_9ACTN</name>
<proteinExistence type="predicted"/>
<accession>A0ABN1ZPQ3</accession>
<dbReference type="Proteomes" id="UP001501470">
    <property type="component" value="Unassembled WGS sequence"/>
</dbReference>
<dbReference type="RefSeq" id="WP_344500411.1">
    <property type="nucleotide sequence ID" value="NZ_BAAAQD010000001.1"/>
</dbReference>
<keyword evidence="2" id="KW-1185">Reference proteome</keyword>
<sequence length="156" mass="16855">MITLLRGPVGTLPLVERWISVDDPADGLALVPHDPVDGGPLCEVRADSGPASAPGAFLLMVSFAVPPSGLAQFDDWYDTEHTPLLLAAPSWLRVRRLLAPDVPAGERNCFVLHELADLQVLDGPERAAAGRAPKRAEVAALPWYASSRRWTFTALR</sequence>
<gene>
    <name evidence="1" type="ORF">GCM10009827_012610</name>
</gene>
<protein>
    <recommendedName>
        <fullName evidence="3">EthD domain-containing protein</fullName>
    </recommendedName>
</protein>
<reference evidence="1 2" key="1">
    <citation type="journal article" date="2019" name="Int. J. Syst. Evol. Microbiol.">
        <title>The Global Catalogue of Microorganisms (GCM) 10K type strain sequencing project: providing services to taxonomists for standard genome sequencing and annotation.</title>
        <authorList>
            <consortium name="The Broad Institute Genomics Platform"/>
            <consortium name="The Broad Institute Genome Sequencing Center for Infectious Disease"/>
            <person name="Wu L."/>
            <person name="Ma J."/>
        </authorList>
    </citation>
    <scope>NUCLEOTIDE SEQUENCE [LARGE SCALE GENOMIC DNA]</scope>
    <source>
        <strain evidence="1 2">JCM 15933</strain>
    </source>
</reference>
<evidence type="ECO:0000313" key="1">
    <source>
        <dbReference type="EMBL" id="GAA1501896.1"/>
    </source>
</evidence>
<evidence type="ECO:0000313" key="2">
    <source>
        <dbReference type="Proteomes" id="UP001501470"/>
    </source>
</evidence>
<comment type="caution">
    <text evidence="1">The sequence shown here is derived from an EMBL/GenBank/DDBJ whole genome shotgun (WGS) entry which is preliminary data.</text>
</comment>
<dbReference type="SUPFAM" id="SSF54909">
    <property type="entry name" value="Dimeric alpha+beta barrel"/>
    <property type="match status" value="1"/>
</dbReference>
<organism evidence="1 2">
    <name type="scientific">Dactylosporangium maewongense</name>
    <dbReference type="NCBI Taxonomy" id="634393"/>
    <lineage>
        <taxon>Bacteria</taxon>
        <taxon>Bacillati</taxon>
        <taxon>Actinomycetota</taxon>
        <taxon>Actinomycetes</taxon>
        <taxon>Micromonosporales</taxon>
        <taxon>Micromonosporaceae</taxon>
        <taxon>Dactylosporangium</taxon>
    </lineage>
</organism>
<evidence type="ECO:0008006" key="3">
    <source>
        <dbReference type="Google" id="ProtNLM"/>
    </source>
</evidence>
<dbReference type="InterPro" id="IPR011008">
    <property type="entry name" value="Dimeric_a/b-barrel"/>
</dbReference>